<evidence type="ECO:0000256" key="6">
    <source>
        <dbReference type="SAM" id="Phobius"/>
    </source>
</evidence>
<dbReference type="EMBL" id="CARXXK010000003">
    <property type="protein sequence ID" value="CAI6361472.1"/>
    <property type="molecule type" value="Genomic_DNA"/>
</dbReference>
<dbReference type="GO" id="GO:0016567">
    <property type="term" value="P:protein ubiquitination"/>
    <property type="evidence" value="ECO:0007669"/>
    <property type="project" value="InterPro"/>
</dbReference>
<gene>
    <name evidence="7" type="ORF">MEUPH1_LOCUS16648</name>
</gene>
<keyword evidence="5 6" id="KW-0472">Membrane</keyword>
<dbReference type="PANTHER" id="PTHR31322:SF2">
    <property type="entry name" value="E3 UBIQUITIN-PROTEIN LIGASE TM129"/>
    <property type="match status" value="1"/>
</dbReference>
<dbReference type="Pfam" id="PF10272">
    <property type="entry name" value="Tmpp129"/>
    <property type="match status" value="2"/>
</dbReference>
<dbReference type="Proteomes" id="UP001160148">
    <property type="component" value="Unassembled WGS sequence"/>
</dbReference>
<evidence type="ECO:0008006" key="9">
    <source>
        <dbReference type="Google" id="ProtNLM"/>
    </source>
</evidence>
<dbReference type="GO" id="GO:0016020">
    <property type="term" value="C:membrane"/>
    <property type="evidence" value="ECO:0007669"/>
    <property type="project" value="UniProtKB-SubCell"/>
</dbReference>
<feature type="transmembrane region" description="Helical" evidence="6">
    <location>
        <begin position="85"/>
        <end position="111"/>
    </location>
</feature>
<evidence type="ECO:0000313" key="8">
    <source>
        <dbReference type="Proteomes" id="UP001160148"/>
    </source>
</evidence>
<accession>A0AAV0X0W9</accession>
<keyword evidence="8" id="KW-1185">Reference proteome</keyword>
<evidence type="ECO:0000313" key="7">
    <source>
        <dbReference type="EMBL" id="CAI6361472.1"/>
    </source>
</evidence>
<feature type="transmembrane region" description="Helical" evidence="6">
    <location>
        <begin position="6"/>
        <end position="23"/>
    </location>
</feature>
<evidence type="ECO:0000256" key="3">
    <source>
        <dbReference type="ARBA" id="ARBA00022692"/>
    </source>
</evidence>
<keyword evidence="4 6" id="KW-1133">Transmembrane helix</keyword>
<dbReference type="InterPro" id="IPR018801">
    <property type="entry name" value="TM129"/>
</dbReference>
<reference evidence="7 8" key="1">
    <citation type="submission" date="2023-01" db="EMBL/GenBank/DDBJ databases">
        <authorList>
            <person name="Whitehead M."/>
        </authorList>
    </citation>
    <scope>NUCLEOTIDE SEQUENCE [LARGE SCALE GENOMIC DNA]</scope>
</reference>
<comment type="similarity">
    <text evidence="2">Belongs to the TMEM129 family.</text>
</comment>
<dbReference type="GO" id="GO:0061630">
    <property type="term" value="F:ubiquitin protein ligase activity"/>
    <property type="evidence" value="ECO:0007669"/>
    <property type="project" value="InterPro"/>
</dbReference>
<proteinExistence type="inferred from homology"/>
<dbReference type="AlphaFoldDB" id="A0AAV0X0W9"/>
<name>A0AAV0X0W9_9HEMI</name>
<comment type="subcellular location">
    <subcellularLocation>
        <location evidence="1">Membrane</location>
        <topology evidence="1">Multi-pass membrane protein</topology>
    </subcellularLocation>
</comment>
<evidence type="ECO:0000256" key="2">
    <source>
        <dbReference type="ARBA" id="ARBA00007332"/>
    </source>
</evidence>
<sequence>MLEYTSLLVYTLFYMIVSVGFVLRTTEFVSNGLTVESLFHSVIDKEYNNFIMHHIKRTSLSIVVHSSLPFVYLLGTLLVNDNEKAFVSVYFNELILLSMLPIACSLEIVVVKWKPNNWAKHPLSIILSRYSSVDWTLIAQNISTEYQCLQKLTLAYGTINRTVKSESSFLVYSSDNHDSTPDGTPGSVQFINIQVIPIRSQIKWFIVRSEDFKTLEEHIGHPIQIADNVKLQRSRTERFIEVFRDQVSQNPVYNGYSSAELEDDVCAGFLVNPPDVKLTKCCENSNDIVNCTSCQCRPMWRVYCMDKWYESRQPQNDTTIWLSSKCTCPLCRQLFCILDVCPLENSDLAKTN</sequence>
<feature type="transmembrane region" description="Helical" evidence="6">
    <location>
        <begin position="60"/>
        <end position="79"/>
    </location>
</feature>
<evidence type="ECO:0000256" key="1">
    <source>
        <dbReference type="ARBA" id="ARBA00004141"/>
    </source>
</evidence>
<keyword evidence="3 6" id="KW-0812">Transmembrane</keyword>
<protein>
    <recommendedName>
        <fullName evidence="9">Transmembrane protein 129</fullName>
    </recommendedName>
</protein>
<evidence type="ECO:0000256" key="5">
    <source>
        <dbReference type="ARBA" id="ARBA00023136"/>
    </source>
</evidence>
<dbReference type="PANTHER" id="PTHR31322">
    <property type="entry name" value="E3 UBIQUITIN-PROTEIN LIGASE TM129"/>
    <property type="match status" value="1"/>
</dbReference>
<organism evidence="7 8">
    <name type="scientific">Macrosiphum euphorbiae</name>
    <name type="common">potato aphid</name>
    <dbReference type="NCBI Taxonomy" id="13131"/>
    <lineage>
        <taxon>Eukaryota</taxon>
        <taxon>Metazoa</taxon>
        <taxon>Ecdysozoa</taxon>
        <taxon>Arthropoda</taxon>
        <taxon>Hexapoda</taxon>
        <taxon>Insecta</taxon>
        <taxon>Pterygota</taxon>
        <taxon>Neoptera</taxon>
        <taxon>Paraneoptera</taxon>
        <taxon>Hemiptera</taxon>
        <taxon>Sternorrhyncha</taxon>
        <taxon>Aphidomorpha</taxon>
        <taxon>Aphidoidea</taxon>
        <taxon>Aphididae</taxon>
        <taxon>Macrosiphini</taxon>
        <taxon>Macrosiphum</taxon>
    </lineage>
</organism>
<comment type="caution">
    <text evidence="7">The sequence shown here is derived from an EMBL/GenBank/DDBJ whole genome shotgun (WGS) entry which is preliminary data.</text>
</comment>
<evidence type="ECO:0000256" key="4">
    <source>
        <dbReference type="ARBA" id="ARBA00022989"/>
    </source>
</evidence>
<dbReference type="GO" id="GO:0005783">
    <property type="term" value="C:endoplasmic reticulum"/>
    <property type="evidence" value="ECO:0007669"/>
    <property type="project" value="TreeGrafter"/>
</dbReference>